<dbReference type="Proteomes" id="UP000317646">
    <property type="component" value="Unassembled WGS sequence"/>
</dbReference>
<comment type="caution">
    <text evidence="2">The sequence shown here is derived from an EMBL/GenBank/DDBJ whole genome shotgun (WGS) entry which is preliminary data.</text>
</comment>
<evidence type="ECO:0000313" key="3">
    <source>
        <dbReference type="Proteomes" id="UP000317646"/>
    </source>
</evidence>
<accession>A0A502GFN6</accession>
<keyword evidence="1" id="KW-0732">Signal</keyword>
<protein>
    <recommendedName>
        <fullName evidence="4">DUF4142 domain-containing protein</fullName>
    </recommendedName>
</protein>
<evidence type="ECO:0000313" key="2">
    <source>
        <dbReference type="EMBL" id="TPG60939.1"/>
    </source>
</evidence>
<dbReference type="PROSITE" id="PS51257">
    <property type="entry name" value="PROKAR_LIPOPROTEIN"/>
    <property type="match status" value="1"/>
</dbReference>
<evidence type="ECO:0008006" key="4">
    <source>
        <dbReference type="Google" id="ProtNLM"/>
    </source>
</evidence>
<feature type="signal peptide" evidence="1">
    <location>
        <begin position="1"/>
        <end position="23"/>
    </location>
</feature>
<proteinExistence type="predicted"/>
<dbReference type="RefSeq" id="WP_140469315.1">
    <property type="nucleotide sequence ID" value="NZ_RCYZ01000011.1"/>
</dbReference>
<dbReference type="AlphaFoldDB" id="A0A502GFN6"/>
<evidence type="ECO:0000256" key="1">
    <source>
        <dbReference type="SAM" id="SignalP"/>
    </source>
</evidence>
<feature type="chain" id="PRO_5021231909" description="DUF4142 domain-containing protein" evidence="1">
    <location>
        <begin position="24"/>
        <end position="192"/>
    </location>
</feature>
<dbReference type="OrthoDB" id="877437at2"/>
<dbReference type="EMBL" id="RCYZ01000011">
    <property type="protein sequence ID" value="TPG60939.1"/>
    <property type="molecule type" value="Genomic_DNA"/>
</dbReference>
<name>A0A502GFN6_9BACT</name>
<gene>
    <name evidence="2" type="ORF">EAH73_20455</name>
</gene>
<organism evidence="2 3">
    <name type="scientific">Hymenobacter nivis</name>
    <dbReference type="NCBI Taxonomy" id="1850093"/>
    <lineage>
        <taxon>Bacteria</taxon>
        <taxon>Pseudomonadati</taxon>
        <taxon>Bacteroidota</taxon>
        <taxon>Cytophagia</taxon>
        <taxon>Cytophagales</taxon>
        <taxon>Hymenobacteraceae</taxon>
        <taxon>Hymenobacter</taxon>
    </lineage>
</organism>
<keyword evidence="3" id="KW-1185">Reference proteome</keyword>
<reference evidence="2 3" key="1">
    <citation type="journal article" date="2019" name="Environ. Microbiol.">
        <title>Species interactions and distinct microbial communities in high Arctic permafrost affected cryosols are associated with the CH4 and CO2 gas fluxes.</title>
        <authorList>
            <person name="Altshuler I."/>
            <person name="Hamel J."/>
            <person name="Turney S."/>
            <person name="Magnuson E."/>
            <person name="Levesque R."/>
            <person name="Greer C."/>
            <person name="Whyte L.G."/>
        </authorList>
    </citation>
    <scope>NUCLEOTIDE SEQUENCE [LARGE SCALE GENOMIC DNA]</scope>
    <source>
        <strain evidence="2 3">S9.2P</strain>
    </source>
</reference>
<sequence length="192" mass="21110">MKACNLFLLAGLATLATSCGQDAASKKLADDTEARVVASIKQVLVQGPAQGDFTSQVHTWYQSEVPNIIKLDPSAAAVYENHATILKEVATNETKLASDPILTPEQGQGVRATYQKLVDESTTNVQQLTNLASSKTTMSEAEQRQFVAGLATKENHQLQLVQYFSKRTAATIDQKTRQKKSREYNQKVWGHE</sequence>